<dbReference type="Gene3D" id="1.10.510.10">
    <property type="entry name" value="Transferase(Phosphotransferase) domain 1"/>
    <property type="match status" value="1"/>
</dbReference>
<dbReference type="Gene3D" id="3.30.200.20">
    <property type="entry name" value="Phosphorylase Kinase, domain 1"/>
    <property type="match status" value="1"/>
</dbReference>
<keyword evidence="2" id="KW-0808">Transferase</keyword>
<dbReference type="GO" id="GO:0005737">
    <property type="term" value="C:cytoplasm"/>
    <property type="evidence" value="ECO:0007669"/>
    <property type="project" value="TreeGrafter"/>
</dbReference>
<organism evidence="2 3">
    <name type="scientific">Vairimorpha apis BRL 01</name>
    <dbReference type="NCBI Taxonomy" id="1037528"/>
    <lineage>
        <taxon>Eukaryota</taxon>
        <taxon>Fungi</taxon>
        <taxon>Fungi incertae sedis</taxon>
        <taxon>Microsporidia</taxon>
        <taxon>Nosematidae</taxon>
        <taxon>Vairimorpha</taxon>
    </lineage>
</organism>
<dbReference type="GO" id="GO:0035556">
    <property type="term" value="P:intracellular signal transduction"/>
    <property type="evidence" value="ECO:0007669"/>
    <property type="project" value="TreeGrafter"/>
</dbReference>
<accession>T0L7T7</accession>
<dbReference type="VEuPathDB" id="MicrosporidiaDB:NAPIS_ORF01867"/>
<reference evidence="2 3" key="1">
    <citation type="journal article" date="2013" name="BMC Genomics">
        <title>Genome sequencing and comparative genomics of honey bee microsporidia, Nosema apis reveal novel insights into host-parasite interactions.</title>
        <authorList>
            <person name="Chen Yp."/>
            <person name="Pettis J.S."/>
            <person name="Zhao Y."/>
            <person name="Liu X."/>
            <person name="Tallon L.J."/>
            <person name="Sadzewicz L.D."/>
            <person name="Li R."/>
            <person name="Zheng H."/>
            <person name="Huang S."/>
            <person name="Zhang X."/>
            <person name="Hamilton M.C."/>
            <person name="Pernal S.F."/>
            <person name="Melathopoulos A.P."/>
            <person name="Yan X."/>
            <person name="Evans J.D."/>
        </authorList>
    </citation>
    <scope>NUCLEOTIDE SEQUENCE [LARGE SCALE GENOMIC DNA]</scope>
    <source>
        <strain evidence="2 3">BRL 01</strain>
    </source>
</reference>
<sequence length="316" mass="37895">MVQKYFRLINEILPNLKKSNNILDILLHTKIKTILSSSIYLNDSIYNILNLFITTNYKELNDIVITYKENIEYVFNKIKDYKLIDFGYNIYNNEYEYDGNPIKKRKNYNDSIISESFIDDMFSDISKYYETKNTDEKLYLEETNKNESQAVFIINKQKEIYDKYLPQNVIKVAEASFSEVFKCKSQIYKIIPLNNEFTQKKDFYKECFIHKILSCEKGICPLINFYIVKGKYTKRYLKAWDNFGFEENERPDKHNLFGVIVSEDGGICLEKYKFKSVKQILFFVRQIIQILSNLEIKYKFEHRDLHWGNILIKKKK</sequence>
<dbReference type="Pfam" id="PF12330">
    <property type="entry name" value="Haspin_kinase"/>
    <property type="match status" value="1"/>
</dbReference>
<dbReference type="OrthoDB" id="5327538at2759"/>
<gene>
    <name evidence="2" type="ORF">NAPIS_ORF01867</name>
</gene>
<dbReference type="PANTHER" id="PTHR24419">
    <property type="entry name" value="INTERLEUKIN-1 RECEPTOR-ASSOCIATED KINASE"/>
    <property type="match status" value="1"/>
</dbReference>
<dbReference type="Proteomes" id="UP000053780">
    <property type="component" value="Unassembled WGS sequence"/>
</dbReference>
<evidence type="ECO:0000313" key="3">
    <source>
        <dbReference type="Proteomes" id="UP000053780"/>
    </source>
</evidence>
<dbReference type="GO" id="GO:0000278">
    <property type="term" value="P:mitotic cell cycle"/>
    <property type="evidence" value="ECO:0007669"/>
    <property type="project" value="TreeGrafter"/>
</dbReference>
<protein>
    <submittedName>
        <fullName evidence="2">Haspin ser thr kinase</fullName>
    </submittedName>
</protein>
<proteinExistence type="predicted"/>
<dbReference type="PROSITE" id="PS50011">
    <property type="entry name" value="PROTEIN_KINASE_DOM"/>
    <property type="match status" value="1"/>
</dbReference>
<keyword evidence="3" id="KW-1185">Reference proteome</keyword>
<dbReference type="SUPFAM" id="SSF56112">
    <property type="entry name" value="Protein kinase-like (PK-like)"/>
    <property type="match status" value="1"/>
</dbReference>
<evidence type="ECO:0000259" key="1">
    <source>
        <dbReference type="PROSITE" id="PS50011"/>
    </source>
</evidence>
<dbReference type="HOGENOM" id="CLU_880271_0_0_1"/>
<feature type="domain" description="Protein kinase" evidence="1">
    <location>
        <begin position="166"/>
        <end position="316"/>
    </location>
</feature>
<dbReference type="AlphaFoldDB" id="T0L7T7"/>
<name>T0L7T7_9MICR</name>
<dbReference type="GO" id="GO:0072354">
    <property type="term" value="F:histone H3T3 kinase activity"/>
    <property type="evidence" value="ECO:0007669"/>
    <property type="project" value="TreeGrafter"/>
</dbReference>
<dbReference type="EMBL" id="KE647274">
    <property type="protein sequence ID" value="EQB60564.1"/>
    <property type="molecule type" value="Genomic_DNA"/>
</dbReference>
<dbReference type="InterPro" id="IPR011009">
    <property type="entry name" value="Kinase-like_dom_sf"/>
</dbReference>
<dbReference type="GO" id="GO:0005524">
    <property type="term" value="F:ATP binding"/>
    <property type="evidence" value="ECO:0007669"/>
    <property type="project" value="InterPro"/>
</dbReference>
<dbReference type="GO" id="GO:0005634">
    <property type="term" value="C:nucleus"/>
    <property type="evidence" value="ECO:0007669"/>
    <property type="project" value="TreeGrafter"/>
</dbReference>
<keyword evidence="2" id="KW-0418">Kinase</keyword>
<dbReference type="InterPro" id="IPR000719">
    <property type="entry name" value="Prot_kinase_dom"/>
</dbReference>
<dbReference type="PANTHER" id="PTHR24419:SF18">
    <property type="entry name" value="SERINE_THREONINE-PROTEIN KINASE HASPIN"/>
    <property type="match status" value="1"/>
</dbReference>
<evidence type="ECO:0000313" key="2">
    <source>
        <dbReference type="EMBL" id="EQB60564.1"/>
    </source>
</evidence>